<comment type="similarity">
    <text evidence="2 7">Belongs to the sodium:solute symporter (SSF) (TC 2.A.21) family.</text>
</comment>
<feature type="transmembrane region" description="Helical" evidence="8">
    <location>
        <begin position="386"/>
        <end position="406"/>
    </location>
</feature>
<keyword evidence="5 8" id="KW-1133">Transmembrane helix</keyword>
<dbReference type="InterPro" id="IPR001734">
    <property type="entry name" value="Na/solute_symporter"/>
</dbReference>
<gene>
    <name evidence="9" type="ORF">GMD11_01975</name>
    <name evidence="10" type="ORF">GMD18_01970</name>
</gene>
<dbReference type="CDD" id="cd10322">
    <property type="entry name" value="SLC5sbd"/>
    <property type="match status" value="1"/>
</dbReference>
<feature type="transmembrane region" description="Helical" evidence="8">
    <location>
        <begin position="306"/>
        <end position="330"/>
    </location>
</feature>
<keyword evidence="3" id="KW-0813">Transport</keyword>
<evidence type="ECO:0000256" key="6">
    <source>
        <dbReference type="ARBA" id="ARBA00023136"/>
    </source>
</evidence>
<feature type="transmembrane region" description="Helical" evidence="8">
    <location>
        <begin position="123"/>
        <end position="145"/>
    </location>
</feature>
<organism evidence="9 12">
    <name type="scientific">Phascolarctobacterium faecium</name>
    <dbReference type="NCBI Taxonomy" id="33025"/>
    <lineage>
        <taxon>Bacteria</taxon>
        <taxon>Bacillati</taxon>
        <taxon>Bacillota</taxon>
        <taxon>Negativicutes</taxon>
        <taxon>Acidaminococcales</taxon>
        <taxon>Acidaminococcaceae</taxon>
        <taxon>Phascolarctobacterium</taxon>
    </lineage>
</organism>
<evidence type="ECO:0000256" key="1">
    <source>
        <dbReference type="ARBA" id="ARBA00004141"/>
    </source>
</evidence>
<feature type="transmembrane region" description="Helical" evidence="8">
    <location>
        <begin position="75"/>
        <end position="94"/>
    </location>
</feature>
<dbReference type="PROSITE" id="PS50283">
    <property type="entry name" value="NA_SOLUT_SYMP_3"/>
    <property type="match status" value="1"/>
</dbReference>
<dbReference type="EMBL" id="WNBM01000001">
    <property type="protein sequence ID" value="MTT75037.1"/>
    <property type="molecule type" value="Genomic_DNA"/>
</dbReference>
<feature type="transmembrane region" description="Helical" evidence="8">
    <location>
        <begin position="151"/>
        <end position="172"/>
    </location>
</feature>
<name>A0A7X2XE86_9FIRM</name>
<dbReference type="Proteomes" id="UP000443070">
    <property type="component" value="Unassembled WGS sequence"/>
</dbReference>
<dbReference type="GO" id="GO:0022857">
    <property type="term" value="F:transmembrane transporter activity"/>
    <property type="evidence" value="ECO:0007669"/>
    <property type="project" value="InterPro"/>
</dbReference>
<dbReference type="GO" id="GO:0005886">
    <property type="term" value="C:plasma membrane"/>
    <property type="evidence" value="ECO:0007669"/>
    <property type="project" value="TreeGrafter"/>
</dbReference>
<evidence type="ECO:0000256" key="2">
    <source>
        <dbReference type="ARBA" id="ARBA00006434"/>
    </source>
</evidence>
<dbReference type="Proteomes" id="UP000484547">
    <property type="component" value="Unassembled WGS sequence"/>
</dbReference>
<keyword evidence="4 8" id="KW-0812">Transmembrane</keyword>
<comment type="subcellular location">
    <subcellularLocation>
        <location evidence="1">Membrane</location>
        <topology evidence="1">Multi-pass membrane protein</topology>
    </subcellularLocation>
</comment>
<evidence type="ECO:0000256" key="7">
    <source>
        <dbReference type="RuleBase" id="RU362091"/>
    </source>
</evidence>
<feature type="transmembrane region" description="Helical" evidence="8">
    <location>
        <begin position="179"/>
        <end position="198"/>
    </location>
</feature>
<feature type="transmembrane region" description="Helical" evidence="8">
    <location>
        <begin position="351"/>
        <end position="374"/>
    </location>
</feature>
<feature type="transmembrane region" description="Helical" evidence="8">
    <location>
        <begin position="413"/>
        <end position="430"/>
    </location>
</feature>
<dbReference type="EMBL" id="WNBW01000001">
    <property type="protein sequence ID" value="MTU03168.1"/>
    <property type="molecule type" value="Genomic_DNA"/>
</dbReference>
<dbReference type="Gene3D" id="1.20.1730.10">
    <property type="entry name" value="Sodium/glucose cotransporter"/>
    <property type="match status" value="1"/>
</dbReference>
<evidence type="ECO:0000256" key="4">
    <source>
        <dbReference type="ARBA" id="ARBA00022692"/>
    </source>
</evidence>
<feature type="transmembrane region" description="Helical" evidence="8">
    <location>
        <begin position="6"/>
        <end position="25"/>
    </location>
</feature>
<dbReference type="AlphaFoldDB" id="A0A7X2XE86"/>
<dbReference type="PANTHER" id="PTHR48086:SF7">
    <property type="entry name" value="SODIUM-SOLUTE SYMPORTER-RELATED"/>
    <property type="match status" value="1"/>
</dbReference>
<sequence length="464" mass="49228">MQLTTVQLGSIVITLVLTILPGIYAGRKVKSADDYALGGRSAGIGMVAGSIIGTIVGGAATIGTAQLGFQLGLTAWWFTLGSGVGFIIMGLFYARPLRNSGLMTISEFLVVNFGKKAGPIASLSATAGIFFSIVASMLTSIHLIVGLFHVSLLTAATIIIVIVAALVFFGGINSSGMAGIFKILLVFATVFVGGILSYNDLGGLTGIRESFPAFPWRSLFGKGIEDSLFSLFSMVIGVISTQTYVQALFSAKDSATAAAGCVAAALIVIPVGLPSVMIGMYMHAMHPEINAIDALPFYLCTYLPEWLGGIGIAALLLSSLGSISGLALGIGTMISRDIFNDLFGLHDVKRLLWISRFSVLAVTFGAVIFVFHYLDSLVLHWNYLSMALRGAGIFLPLTFIVFFKGLVPQEAGLTAMIAGILVACLWPFIFPDSTNALFPSLAFNLFFLVPGVLWTLYKNKNRKI</sequence>
<dbReference type="RefSeq" id="WP_155163531.1">
    <property type="nucleotide sequence ID" value="NZ_WNBG01000001.1"/>
</dbReference>
<evidence type="ECO:0000256" key="3">
    <source>
        <dbReference type="ARBA" id="ARBA00022448"/>
    </source>
</evidence>
<evidence type="ECO:0000313" key="10">
    <source>
        <dbReference type="EMBL" id="MTU03168.1"/>
    </source>
</evidence>
<dbReference type="PANTHER" id="PTHR48086">
    <property type="entry name" value="SODIUM/PROLINE SYMPORTER-RELATED"/>
    <property type="match status" value="1"/>
</dbReference>
<comment type="caution">
    <text evidence="9">The sequence shown here is derived from an EMBL/GenBank/DDBJ whole genome shotgun (WGS) entry which is preliminary data.</text>
</comment>
<protein>
    <submittedName>
        <fullName evidence="9">Sodium:solute symporter family protein</fullName>
    </submittedName>
</protein>
<feature type="transmembrane region" description="Helical" evidence="8">
    <location>
        <begin position="257"/>
        <end position="281"/>
    </location>
</feature>
<accession>A0A7X2XE86</accession>
<keyword evidence="11" id="KW-1185">Reference proteome</keyword>
<feature type="transmembrane region" description="Helical" evidence="8">
    <location>
        <begin position="227"/>
        <end position="245"/>
    </location>
</feature>
<reference evidence="11 12" key="1">
    <citation type="journal article" date="2019" name="Nat. Med.">
        <title>A library of human gut bacterial isolates paired with longitudinal multiomics data enables mechanistic microbiome research.</title>
        <authorList>
            <person name="Poyet M."/>
            <person name="Groussin M."/>
            <person name="Gibbons S.M."/>
            <person name="Avila-Pacheco J."/>
            <person name="Jiang X."/>
            <person name="Kearney S.M."/>
            <person name="Perrotta A.R."/>
            <person name="Berdy B."/>
            <person name="Zhao S."/>
            <person name="Lieberman T.D."/>
            <person name="Swanson P.K."/>
            <person name="Smith M."/>
            <person name="Roesemann S."/>
            <person name="Alexander J.E."/>
            <person name="Rich S.A."/>
            <person name="Livny J."/>
            <person name="Vlamakis H."/>
            <person name="Clish C."/>
            <person name="Bullock K."/>
            <person name="Deik A."/>
            <person name="Scott J."/>
            <person name="Pierce K.A."/>
            <person name="Xavier R.J."/>
            <person name="Alm E.J."/>
        </authorList>
    </citation>
    <scope>NUCLEOTIDE SEQUENCE [LARGE SCALE GENOMIC DNA]</scope>
    <source>
        <strain evidence="9 12">BIOML-A13</strain>
        <strain evidence="10 11">BIOML-A3</strain>
    </source>
</reference>
<keyword evidence="6 8" id="KW-0472">Membrane</keyword>
<feature type="transmembrane region" description="Helical" evidence="8">
    <location>
        <begin position="46"/>
        <end position="69"/>
    </location>
</feature>
<feature type="transmembrane region" description="Helical" evidence="8">
    <location>
        <begin position="436"/>
        <end position="457"/>
    </location>
</feature>
<evidence type="ECO:0000256" key="5">
    <source>
        <dbReference type="ARBA" id="ARBA00022989"/>
    </source>
</evidence>
<dbReference type="Pfam" id="PF00474">
    <property type="entry name" value="SSF"/>
    <property type="match status" value="1"/>
</dbReference>
<evidence type="ECO:0000313" key="11">
    <source>
        <dbReference type="Proteomes" id="UP000443070"/>
    </source>
</evidence>
<dbReference type="OrthoDB" id="9781232at2"/>
<evidence type="ECO:0000313" key="9">
    <source>
        <dbReference type="EMBL" id="MTT75037.1"/>
    </source>
</evidence>
<evidence type="ECO:0000313" key="12">
    <source>
        <dbReference type="Proteomes" id="UP000484547"/>
    </source>
</evidence>
<proteinExistence type="inferred from homology"/>
<evidence type="ECO:0000256" key="8">
    <source>
        <dbReference type="SAM" id="Phobius"/>
    </source>
</evidence>
<dbReference type="InterPro" id="IPR038377">
    <property type="entry name" value="Na/Glc_symporter_sf"/>
</dbReference>
<dbReference type="InterPro" id="IPR050277">
    <property type="entry name" value="Sodium:Solute_Symporter"/>
</dbReference>